<gene>
    <name evidence="8" type="ORF">SAMN05192529_1395</name>
</gene>
<dbReference type="Pfam" id="PF14289">
    <property type="entry name" value="DUF4369"/>
    <property type="match status" value="1"/>
</dbReference>
<comment type="subcellular location">
    <subcellularLocation>
        <location evidence="1">Cell envelope</location>
    </subcellularLocation>
</comment>
<dbReference type="PANTHER" id="PTHR42852:SF6">
    <property type="entry name" value="THIOL:DISULFIDE INTERCHANGE PROTEIN DSBE"/>
    <property type="match status" value="1"/>
</dbReference>
<dbReference type="InterPro" id="IPR025380">
    <property type="entry name" value="DUF4369"/>
</dbReference>
<evidence type="ECO:0000313" key="8">
    <source>
        <dbReference type="EMBL" id="SEA65139.1"/>
    </source>
</evidence>
<keyword evidence="6" id="KW-0732">Signal</keyword>
<feature type="signal peptide" evidence="6">
    <location>
        <begin position="1"/>
        <end position="22"/>
    </location>
</feature>
<keyword evidence="5" id="KW-0175">Coiled coil</keyword>
<proteinExistence type="predicted"/>
<evidence type="ECO:0000256" key="2">
    <source>
        <dbReference type="ARBA" id="ARBA00022748"/>
    </source>
</evidence>
<dbReference type="InterPro" id="IPR017937">
    <property type="entry name" value="Thioredoxin_CS"/>
</dbReference>
<feature type="chain" id="PRO_5011507753" evidence="6">
    <location>
        <begin position="23"/>
        <end position="367"/>
    </location>
</feature>
<dbReference type="Gene3D" id="3.40.30.10">
    <property type="entry name" value="Glutaredoxin"/>
    <property type="match status" value="1"/>
</dbReference>
<keyword evidence="2" id="KW-0201">Cytochrome c-type biogenesis</keyword>
<evidence type="ECO:0000313" key="9">
    <source>
        <dbReference type="Proteomes" id="UP000199041"/>
    </source>
</evidence>
<dbReference type="GO" id="GO:0016209">
    <property type="term" value="F:antioxidant activity"/>
    <property type="evidence" value="ECO:0007669"/>
    <property type="project" value="InterPro"/>
</dbReference>
<dbReference type="InterPro" id="IPR036249">
    <property type="entry name" value="Thioredoxin-like_sf"/>
</dbReference>
<dbReference type="EMBL" id="FNQY01000039">
    <property type="protein sequence ID" value="SEA65139.1"/>
    <property type="molecule type" value="Genomic_DNA"/>
</dbReference>
<dbReference type="InterPro" id="IPR013766">
    <property type="entry name" value="Thioredoxin_domain"/>
</dbReference>
<sequence>MNKRVIAGAMAAMTLGFFACHQAPKDSYTINGDITGLKDSMIYFRTSAGDSMVVDSAKVTAGKFTFTGKAEEPKMASIYLQDRRGGFNLYVENAAISIKGNVDSLSTVRITGSPTQEQWDKFQADLKPLNDQEDTLFQQYQTARMKNDTAAVAAIEKQANDLNDKREAASKKFIQANPKSYISLNLLRSLVYSTEYADLNKMFTGLDTAIQHSATGAKISEQLDKMKATAIGEPAIDFTANDVNGNPVSLSSFKGKYVLVDFWASWCGPCRAENPNVVKAFNKYKDKNFTILGVSLDEDASKWKEAIDHDKLAWTQVSDLKGWKSEPAGKYGVRAIPANFLLDQDGKIIGHNLRGEDLEAKLAEILK</sequence>
<dbReference type="GO" id="GO:0016491">
    <property type="term" value="F:oxidoreductase activity"/>
    <property type="evidence" value="ECO:0007669"/>
    <property type="project" value="InterPro"/>
</dbReference>
<organism evidence="8 9">
    <name type="scientific">Arachidicoccus rhizosphaerae</name>
    <dbReference type="NCBI Taxonomy" id="551991"/>
    <lineage>
        <taxon>Bacteria</taxon>
        <taxon>Pseudomonadati</taxon>
        <taxon>Bacteroidota</taxon>
        <taxon>Chitinophagia</taxon>
        <taxon>Chitinophagales</taxon>
        <taxon>Chitinophagaceae</taxon>
        <taxon>Arachidicoccus</taxon>
    </lineage>
</organism>
<dbReference type="Proteomes" id="UP000199041">
    <property type="component" value="Unassembled WGS sequence"/>
</dbReference>
<dbReference type="SUPFAM" id="SSF52833">
    <property type="entry name" value="Thioredoxin-like"/>
    <property type="match status" value="1"/>
</dbReference>
<protein>
    <submittedName>
        <fullName evidence="8">Peroxiredoxin</fullName>
    </submittedName>
</protein>
<dbReference type="STRING" id="551991.SAMN05192529_1395"/>
<dbReference type="Pfam" id="PF00578">
    <property type="entry name" value="AhpC-TSA"/>
    <property type="match status" value="1"/>
</dbReference>
<dbReference type="InterPro" id="IPR000866">
    <property type="entry name" value="AhpC/TSA"/>
</dbReference>
<dbReference type="AlphaFoldDB" id="A0A1H4CY41"/>
<reference evidence="8 9" key="1">
    <citation type="submission" date="2016-10" db="EMBL/GenBank/DDBJ databases">
        <authorList>
            <person name="de Groot N.N."/>
        </authorList>
    </citation>
    <scope>NUCLEOTIDE SEQUENCE [LARGE SCALE GENOMIC DNA]</scope>
    <source>
        <strain evidence="8 9">Vu-144</strain>
    </source>
</reference>
<dbReference type="PROSITE" id="PS51257">
    <property type="entry name" value="PROKAR_LIPOPROTEIN"/>
    <property type="match status" value="1"/>
</dbReference>
<dbReference type="CDD" id="cd02966">
    <property type="entry name" value="TlpA_like_family"/>
    <property type="match status" value="1"/>
</dbReference>
<evidence type="ECO:0000256" key="4">
    <source>
        <dbReference type="ARBA" id="ARBA00023284"/>
    </source>
</evidence>
<feature type="coiled-coil region" evidence="5">
    <location>
        <begin position="145"/>
        <end position="172"/>
    </location>
</feature>
<dbReference type="RefSeq" id="WP_091401405.1">
    <property type="nucleotide sequence ID" value="NZ_FNQY01000039.1"/>
</dbReference>
<dbReference type="PROSITE" id="PS00194">
    <property type="entry name" value="THIOREDOXIN_1"/>
    <property type="match status" value="1"/>
</dbReference>
<name>A0A1H4CY41_9BACT</name>
<evidence type="ECO:0000256" key="5">
    <source>
        <dbReference type="SAM" id="Coils"/>
    </source>
</evidence>
<accession>A0A1H4CY41</accession>
<keyword evidence="9" id="KW-1185">Reference proteome</keyword>
<dbReference type="GO" id="GO:0017004">
    <property type="term" value="P:cytochrome complex assembly"/>
    <property type="evidence" value="ECO:0007669"/>
    <property type="project" value="UniProtKB-KW"/>
</dbReference>
<dbReference type="PROSITE" id="PS51352">
    <property type="entry name" value="THIOREDOXIN_2"/>
    <property type="match status" value="1"/>
</dbReference>
<keyword evidence="4" id="KW-0676">Redox-active center</keyword>
<evidence type="ECO:0000259" key="7">
    <source>
        <dbReference type="PROSITE" id="PS51352"/>
    </source>
</evidence>
<dbReference type="InterPro" id="IPR050553">
    <property type="entry name" value="Thioredoxin_ResA/DsbE_sf"/>
</dbReference>
<dbReference type="OrthoDB" id="1069091at2"/>
<feature type="domain" description="Thioredoxin" evidence="7">
    <location>
        <begin position="229"/>
        <end position="367"/>
    </location>
</feature>
<dbReference type="PANTHER" id="PTHR42852">
    <property type="entry name" value="THIOL:DISULFIDE INTERCHANGE PROTEIN DSBE"/>
    <property type="match status" value="1"/>
</dbReference>
<evidence type="ECO:0000256" key="6">
    <source>
        <dbReference type="SAM" id="SignalP"/>
    </source>
</evidence>
<evidence type="ECO:0000256" key="3">
    <source>
        <dbReference type="ARBA" id="ARBA00023157"/>
    </source>
</evidence>
<dbReference type="GO" id="GO:0030313">
    <property type="term" value="C:cell envelope"/>
    <property type="evidence" value="ECO:0007669"/>
    <property type="project" value="UniProtKB-SubCell"/>
</dbReference>
<keyword evidence="3" id="KW-1015">Disulfide bond</keyword>
<evidence type="ECO:0000256" key="1">
    <source>
        <dbReference type="ARBA" id="ARBA00004196"/>
    </source>
</evidence>